<evidence type="ECO:0000256" key="3">
    <source>
        <dbReference type="ARBA" id="ARBA00023242"/>
    </source>
</evidence>
<dbReference type="InterPro" id="IPR045166">
    <property type="entry name" value="Spp2-like"/>
</dbReference>
<dbReference type="GO" id="GO:0003676">
    <property type="term" value="F:nucleic acid binding"/>
    <property type="evidence" value="ECO:0007669"/>
    <property type="project" value="InterPro"/>
</dbReference>
<evidence type="ECO:0000256" key="1">
    <source>
        <dbReference type="ARBA" id="ARBA00004123"/>
    </source>
</evidence>
<evidence type="ECO:0000256" key="4">
    <source>
        <dbReference type="RuleBase" id="RU369096"/>
    </source>
</evidence>
<keyword evidence="4" id="KW-0507">mRNA processing</keyword>
<dbReference type="InterPro" id="IPR000467">
    <property type="entry name" value="G_patch_dom"/>
</dbReference>
<sequence>MSEMEQQRQEVTETSQPNRLFSVSLSNLPSRGPSNKTSFSLHPTSSSRSQKCRDVRDVHRYGDDGSDLEGEEERPIHEAVTGFDARAGGAIPADEATSDANGAKHELVIKVESKNNWRDRPGVNIYRPRSTKNLLPKEAQAQLLHANKGGQNSGAVKVEGPNMSYGLSFVQPQNIAAGEPTVPGEKQVNISDIPMADVDTEATSITGAVAEQRPLTQDEIALQALNNESRGQTGGRRSDLIIESSKQTMFEDQYEVRYDEMSSFRADVATRPDSASLDDYTAIPVEEFGAALLRGMGWKEGQPIGKGKYGDALKNTQPRIPERRPGFLGIGAKDISGSKGAEVEIGAWGKAAMRKSSGKNGDKDSGGNTDGIYMPVLMKSKKTGEFITEEEFKARRKEVKERNGEENWRERRDRNLEKSGRDWNRDRDYRRDNDRERAVHQGDEIDSVEGGMMRIVVGEMIAIIENTREIETGTGKGIGIGAELGTGIEVQRKIIETGHALGMKIGILGIHLPLLRGGTETEIEIAGIKMGIRTEVMDVVLTGERMITIVDCGNLDPFLLFLDRNEHKYLFLNRKPLLISTFPYGLLNIHGAILLLVTFP</sequence>
<dbReference type="Proteomes" id="UP000243515">
    <property type="component" value="Unassembled WGS sequence"/>
</dbReference>
<evidence type="ECO:0000256" key="5">
    <source>
        <dbReference type="SAM" id="MobiDB-lite"/>
    </source>
</evidence>
<gene>
    <name evidence="8" type="ORF">Egran_04712</name>
</gene>
<evidence type="ECO:0000313" key="9">
    <source>
        <dbReference type="Proteomes" id="UP000243515"/>
    </source>
</evidence>
<feature type="domain" description="G-patch" evidence="7">
    <location>
        <begin position="285"/>
        <end position="310"/>
    </location>
</feature>
<feature type="transmembrane region" description="Helical" evidence="6">
    <location>
        <begin position="577"/>
        <end position="599"/>
    </location>
</feature>
<evidence type="ECO:0000256" key="2">
    <source>
        <dbReference type="ARBA" id="ARBA00008576"/>
    </source>
</evidence>
<feature type="compositionally biased region" description="Basic and acidic residues" evidence="5">
    <location>
        <begin position="1"/>
        <end position="11"/>
    </location>
</feature>
<accession>A0A232LTT8</accession>
<keyword evidence="4" id="KW-0747">Spliceosome</keyword>
<dbReference type="GO" id="GO:0000398">
    <property type="term" value="P:mRNA splicing, via spliceosome"/>
    <property type="evidence" value="ECO:0007669"/>
    <property type="project" value="UniProtKB-UniRule"/>
</dbReference>
<protein>
    <recommendedName>
        <fullName evidence="4">Pre-mRNA-splicing factor</fullName>
    </recommendedName>
</protein>
<feature type="compositionally biased region" description="Basic and acidic residues" evidence="5">
    <location>
        <begin position="420"/>
        <end position="443"/>
    </location>
</feature>
<proteinExistence type="inferred from homology"/>
<evidence type="ECO:0000313" key="8">
    <source>
        <dbReference type="EMBL" id="OXV07526.1"/>
    </source>
</evidence>
<feature type="compositionally biased region" description="Polar residues" evidence="5">
    <location>
        <begin position="12"/>
        <end position="49"/>
    </location>
</feature>
<comment type="similarity">
    <text evidence="2 4">Belongs to the SPP2 family.</text>
</comment>
<comment type="caution">
    <text evidence="8">The sequence shown here is derived from an EMBL/GenBank/DDBJ whole genome shotgun (WGS) entry which is preliminary data.</text>
</comment>
<dbReference type="PANTHER" id="PTHR15818:SF2">
    <property type="entry name" value="G-PATCH DOMAIN AND KOW MOTIFS-CONTAINING PROTEIN"/>
    <property type="match status" value="1"/>
</dbReference>
<keyword evidence="6" id="KW-1133">Transmembrane helix</keyword>
<keyword evidence="6" id="KW-0472">Membrane</keyword>
<evidence type="ECO:0000256" key="6">
    <source>
        <dbReference type="SAM" id="Phobius"/>
    </source>
</evidence>
<dbReference type="PROSITE" id="PS50174">
    <property type="entry name" value="G_PATCH"/>
    <property type="match status" value="1"/>
</dbReference>
<keyword evidence="3 4" id="KW-0539">Nucleus</keyword>
<reference evidence="8 9" key="1">
    <citation type="journal article" date="2015" name="Environ. Microbiol.">
        <title>Metagenome sequence of Elaphomyces granulatus from sporocarp tissue reveals Ascomycota ectomycorrhizal fingerprints of genome expansion and a Proteobacteria-rich microbiome.</title>
        <authorList>
            <person name="Quandt C.A."/>
            <person name="Kohler A."/>
            <person name="Hesse C.N."/>
            <person name="Sharpton T.J."/>
            <person name="Martin F."/>
            <person name="Spatafora J.W."/>
        </authorList>
    </citation>
    <scope>NUCLEOTIDE SEQUENCE [LARGE SCALE GENOMIC DNA]</scope>
    <source>
        <strain evidence="8 9">OSC145934</strain>
    </source>
</reference>
<dbReference type="GO" id="GO:0005681">
    <property type="term" value="C:spliceosomal complex"/>
    <property type="evidence" value="ECO:0007669"/>
    <property type="project" value="UniProtKB-UniRule"/>
</dbReference>
<dbReference type="AlphaFoldDB" id="A0A232LTT8"/>
<feature type="region of interest" description="Disordered" evidence="5">
    <location>
        <begin position="1"/>
        <end position="75"/>
    </location>
</feature>
<feature type="region of interest" description="Disordered" evidence="5">
    <location>
        <begin position="353"/>
        <end position="375"/>
    </location>
</feature>
<name>A0A232LTT8_9EURO</name>
<comment type="function">
    <text evidence="4">Involved in spliceosome maturation and the first step of pre-mRNA splicing.</text>
</comment>
<dbReference type="OrthoDB" id="5577072at2759"/>
<dbReference type="EMBL" id="NPHW01004784">
    <property type="protein sequence ID" value="OXV07526.1"/>
    <property type="molecule type" value="Genomic_DNA"/>
</dbReference>
<evidence type="ECO:0000259" key="7">
    <source>
        <dbReference type="PROSITE" id="PS50174"/>
    </source>
</evidence>
<keyword evidence="4" id="KW-0508">mRNA splicing</keyword>
<comment type="subcellular location">
    <subcellularLocation>
        <location evidence="1 4">Nucleus</location>
    </subcellularLocation>
</comment>
<feature type="region of interest" description="Disordered" evidence="5">
    <location>
        <begin position="420"/>
        <end position="444"/>
    </location>
</feature>
<keyword evidence="9" id="KW-1185">Reference proteome</keyword>
<dbReference type="InterPro" id="IPR026822">
    <property type="entry name" value="Spp2/MOS2_G-patch"/>
</dbReference>
<feature type="compositionally biased region" description="Basic and acidic residues" evidence="5">
    <location>
        <begin position="51"/>
        <end position="63"/>
    </location>
</feature>
<keyword evidence="6" id="KW-0812">Transmembrane</keyword>
<dbReference type="SMART" id="SM00443">
    <property type="entry name" value="G_patch"/>
    <property type="match status" value="1"/>
</dbReference>
<dbReference type="Pfam" id="PF12656">
    <property type="entry name" value="G-patch_2"/>
    <property type="match status" value="1"/>
</dbReference>
<dbReference type="PANTHER" id="PTHR15818">
    <property type="entry name" value="G PATCH AND KOW-CONTAINING"/>
    <property type="match status" value="1"/>
</dbReference>
<organism evidence="8 9">
    <name type="scientific">Elaphomyces granulatus</name>
    <dbReference type="NCBI Taxonomy" id="519963"/>
    <lineage>
        <taxon>Eukaryota</taxon>
        <taxon>Fungi</taxon>
        <taxon>Dikarya</taxon>
        <taxon>Ascomycota</taxon>
        <taxon>Pezizomycotina</taxon>
        <taxon>Eurotiomycetes</taxon>
        <taxon>Eurotiomycetidae</taxon>
        <taxon>Eurotiales</taxon>
        <taxon>Elaphomycetaceae</taxon>
        <taxon>Elaphomyces</taxon>
    </lineage>
</organism>